<evidence type="ECO:0000256" key="1">
    <source>
        <dbReference type="SAM" id="SignalP"/>
    </source>
</evidence>
<dbReference type="Proteomes" id="UP000192501">
    <property type="component" value="Unassembled WGS sequence"/>
</dbReference>
<reference evidence="2 3" key="1">
    <citation type="journal article" date="2017" name="Environ. Microbiol.">
        <title>Decay of the glycolytic pathway and adaptation to intranuclear parasitism within Enterocytozoonidae microsporidia.</title>
        <authorList>
            <person name="Wiredu Boakye D."/>
            <person name="Jaroenlak P."/>
            <person name="Prachumwat A."/>
            <person name="Williams T.A."/>
            <person name="Bateman K.S."/>
            <person name="Itsathitphaisarn O."/>
            <person name="Sritunyalucksana K."/>
            <person name="Paszkiewicz K.H."/>
            <person name="Moore K.A."/>
            <person name="Stentiford G.D."/>
            <person name="Williams B.A."/>
        </authorList>
    </citation>
    <scope>NUCLEOTIDE SEQUENCE [LARGE SCALE GENOMIC DNA]</scope>
    <source>
        <strain evidence="3">canceri</strain>
    </source>
</reference>
<gene>
    <name evidence="2" type="ORF">A0H76_3002</name>
</gene>
<dbReference type="VEuPathDB" id="MicrosporidiaDB:A0H76_3002"/>
<accession>A0A1X0Q5B9</accession>
<organism evidence="2 3">
    <name type="scientific">Hepatospora eriocheir</name>
    <dbReference type="NCBI Taxonomy" id="1081669"/>
    <lineage>
        <taxon>Eukaryota</taxon>
        <taxon>Fungi</taxon>
        <taxon>Fungi incertae sedis</taxon>
        <taxon>Microsporidia</taxon>
        <taxon>Hepatosporidae</taxon>
        <taxon>Hepatospora</taxon>
    </lineage>
</organism>
<dbReference type="EMBL" id="LTAI01002259">
    <property type="protein sequence ID" value="ORD92811.1"/>
    <property type="molecule type" value="Genomic_DNA"/>
</dbReference>
<evidence type="ECO:0000313" key="2">
    <source>
        <dbReference type="EMBL" id="ORD92811.1"/>
    </source>
</evidence>
<protein>
    <submittedName>
        <fullName evidence="2">Uncharacterized protein</fullName>
    </submittedName>
</protein>
<dbReference type="AlphaFoldDB" id="A0A1X0Q5B9"/>
<name>A0A1X0Q5B9_9MICR</name>
<evidence type="ECO:0000313" key="3">
    <source>
        <dbReference type="Proteomes" id="UP000192501"/>
    </source>
</evidence>
<sequence>MLISTLRSVMFLLSNNIFVIIEVRCEDTIKNEKITTSIKEPNSLFRNIQIGFLKMF</sequence>
<feature type="chain" id="PRO_5013140311" evidence="1">
    <location>
        <begin position="26"/>
        <end position="56"/>
    </location>
</feature>
<feature type="signal peptide" evidence="1">
    <location>
        <begin position="1"/>
        <end position="25"/>
    </location>
</feature>
<comment type="caution">
    <text evidence="2">The sequence shown here is derived from an EMBL/GenBank/DDBJ whole genome shotgun (WGS) entry which is preliminary data.</text>
</comment>
<keyword evidence="1" id="KW-0732">Signal</keyword>
<proteinExistence type="predicted"/>